<dbReference type="PANTHER" id="PTHR33365:SF4">
    <property type="entry name" value="CYCLOCHLOROTINE BIOSYNTHESIS PROTEIN O"/>
    <property type="match status" value="1"/>
</dbReference>
<evidence type="ECO:0008006" key="7">
    <source>
        <dbReference type="Google" id="ProtNLM"/>
    </source>
</evidence>
<feature type="transmembrane region" description="Helical" evidence="4">
    <location>
        <begin position="38"/>
        <end position="59"/>
    </location>
</feature>
<protein>
    <recommendedName>
        <fullName evidence="7">DUF3328 protein</fullName>
    </recommendedName>
</protein>
<dbReference type="InterPro" id="IPR021765">
    <property type="entry name" value="UstYa-like"/>
</dbReference>
<dbReference type="RefSeq" id="XP_073556355.1">
    <property type="nucleotide sequence ID" value="XM_073705361.1"/>
</dbReference>
<accession>A0ABY2GWR7</accession>
<comment type="caution">
    <text evidence="5">The sequence shown here is derived from an EMBL/GenBank/DDBJ whole genome shotgun (WGS) entry which is preliminary data.</text>
</comment>
<proteinExistence type="inferred from homology"/>
<sequence length="273" mass="31422">MSRKSSEEFHDREHLLADDEQDDNHNGRTSKDALRARLIPYSIALNVVLLVALLSTWAMSYHQFAQIRILNAVYSPAESAVEYKTVVFTGGLHGDRSAYQGYSEEVNERWENLFNGKRSTDQVALEDIGISQIPASMAARLPNATTPTAHDPNMYMVELDVFHQLHCLNLMRKIVYPNVFKIDLTSGSEEAEDNIYHLEHCYEQLRQSIQCASDVGTIYWEWSEEKQKMFGNLRTTHTCKDFDKIREWAAQHRLDETFDPFHKVEGAPIRQPS</sequence>
<evidence type="ECO:0000256" key="1">
    <source>
        <dbReference type="ARBA" id="ARBA00004685"/>
    </source>
</evidence>
<dbReference type="PANTHER" id="PTHR33365">
    <property type="entry name" value="YALI0B05434P"/>
    <property type="match status" value="1"/>
</dbReference>
<gene>
    <name evidence="5" type="ORF">CCMA1212_008220</name>
</gene>
<organism evidence="5 6">
    <name type="scientific">Trichoderma ghanense</name>
    <dbReference type="NCBI Taxonomy" id="65468"/>
    <lineage>
        <taxon>Eukaryota</taxon>
        <taxon>Fungi</taxon>
        <taxon>Dikarya</taxon>
        <taxon>Ascomycota</taxon>
        <taxon>Pezizomycotina</taxon>
        <taxon>Sordariomycetes</taxon>
        <taxon>Hypocreomycetidae</taxon>
        <taxon>Hypocreales</taxon>
        <taxon>Hypocreaceae</taxon>
        <taxon>Trichoderma</taxon>
    </lineage>
</organism>
<dbReference type="EMBL" id="PPTA01000012">
    <property type="protein sequence ID" value="TFB00154.1"/>
    <property type="molecule type" value="Genomic_DNA"/>
</dbReference>
<dbReference type="Pfam" id="PF11807">
    <property type="entry name" value="UstYa"/>
    <property type="match status" value="1"/>
</dbReference>
<reference evidence="5 6" key="1">
    <citation type="submission" date="2018-01" db="EMBL/GenBank/DDBJ databases">
        <title>Genome characterization of the sugarcane-associated fungus Trichoderma ghanense CCMA-1212 and their application in lignocelulose bioconversion.</title>
        <authorList>
            <person name="Steindorff A.S."/>
            <person name="Mendes T.D."/>
            <person name="Vilela E.S.D."/>
            <person name="Rodrigues D.S."/>
            <person name="Formighieri E.F."/>
            <person name="Melo I.S."/>
            <person name="Favaro L.C.L."/>
        </authorList>
    </citation>
    <scope>NUCLEOTIDE SEQUENCE [LARGE SCALE GENOMIC DNA]</scope>
    <source>
        <strain evidence="5 6">CCMA-1212</strain>
    </source>
</reference>
<evidence type="ECO:0000313" key="5">
    <source>
        <dbReference type="EMBL" id="TFB00154.1"/>
    </source>
</evidence>
<evidence type="ECO:0000256" key="4">
    <source>
        <dbReference type="SAM" id="Phobius"/>
    </source>
</evidence>
<comment type="pathway">
    <text evidence="1">Mycotoxin biosynthesis.</text>
</comment>
<name>A0ABY2GWR7_9HYPO</name>
<dbReference type="GeneID" id="300579811"/>
<evidence type="ECO:0000313" key="6">
    <source>
        <dbReference type="Proteomes" id="UP001642720"/>
    </source>
</evidence>
<dbReference type="Proteomes" id="UP001642720">
    <property type="component" value="Unassembled WGS sequence"/>
</dbReference>
<comment type="similarity">
    <text evidence="2">Belongs to the ustYa family.</text>
</comment>
<feature type="region of interest" description="Disordered" evidence="3">
    <location>
        <begin position="1"/>
        <end position="28"/>
    </location>
</feature>
<keyword evidence="4" id="KW-1133">Transmembrane helix</keyword>
<keyword evidence="4" id="KW-0812">Transmembrane</keyword>
<keyword evidence="4" id="KW-0472">Membrane</keyword>
<evidence type="ECO:0000256" key="2">
    <source>
        <dbReference type="ARBA" id="ARBA00035112"/>
    </source>
</evidence>
<keyword evidence="6" id="KW-1185">Reference proteome</keyword>
<evidence type="ECO:0000256" key="3">
    <source>
        <dbReference type="SAM" id="MobiDB-lite"/>
    </source>
</evidence>